<evidence type="ECO:0000256" key="2">
    <source>
        <dbReference type="SAM" id="MobiDB-lite"/>
    </source>
</evidence>
<reference evidence="5" key="2">
    <citation type="submission" date="2020-02" db="EMBL/GenBank/DDBJ databases">
        <authorList>
            <consortium name="NCBI Pathogen Detection Project"/>
        </authorList>
    </citation>
    <scope>NUCLEOTIDE SEQUENCE</scope>
    <source>
        <strain evidence="5">MA.CK_00/00002125</strain>
    </source>
</reference>
<feature type="transmembrane region" description="Helical" evidence="3">
    <location>
        <begin position="466"/>
        <end position="489"/>
    </location>
</feature>
<dbReference type="InterPro" id="IPR010090">
    <property type="entry name" value="Phage_tape_meas"/>
</dbReference>
<evidence type="ECO:0000256" key="1">
    <source>
        <dbReference type="ARBA" id="ARBA00022612"/>
    </source>
</evidence>
<evidence type="ECO:0000313" key="5">
    <source>
        <dbReference type="EMBL" id="HAG0017486.1"/>
    </source>
</evidence>
<reference evidence="5" key="1">
    <citation type="journal article" date="2018" name="Genome Biol.">
        <title>SKESA: strategic k-mer extension for scrupulous assemblies.</title>
        <authorList>
            <person name="Souvorov A."/>
            <person name="Agarwala R."/>
            <person name="Lipman D.J."/>
        </authorList>
    </citation>
    <scope>NUCLEOTIDE SEQUENCE</scope>
    <source>
        <strain evidence="5">MA.CK_00/00002125</strain>
    </source>
</reference>
<evidence type="ECO:0000259" key="4">
    <source>
        <dbReference type="Pfam" id="PF10145"/>
    </source>
</evidence>
<dbReference type="PANTHER" id="PTHR37813">
    <property type="entry name" value="FELS-2 PROPHAGE PROTEIN"/>
    <property type="match status" value="1"/>
</dbReference>
<dbReference type="AlphaFoldDB" id="A0A756I358"/>
<gene>
    <name evidence="5" type="ORF">G8O67_004872</name>
</gene>
<keyword evidence="3" id="KW-0472">Membrane</keyword>
<feature type="region of interest" description="Disordered" evidence="2">
    <location>
        <begin position="668"/>
        <end position="694"/>
    </location>
</feature>
<keyword evidence="1" id="KW-1188">Viral release from host cell</keyword>
<comment type="caution">
    <text evidence="5">The sequence shown here is derived from an EMBL/GenBank/DDBJ whole genome shotgun (WGS) entry which is preliminary data.</text>
</comment>
<dbReference type="NCBIfam" id="TIGR01760">
    <property type="entry name" value="tape_meas_TP901"/>
    <property type="match status" value="1"/>
</dbReference>
<feature type="domain" description="Phage tail tape measure protein" evidence="4">
    <location>
        <begin position="86"/>
        <end position="287"/>
    </location>
</feature>
<name>A0A756I358_SALER</name>
<keyword evidence="3" id="KW-0812">Transmembrane</keyword>
<evidence type="ECO:0000256" key="3">
    <source>
        <dbReference type="SAM" id="Phobius"/>
    </source>
</evidence>
<keyword evidence="3" id="KW-1133">Transmembrane helix</keyword>
<dbReference type="PANTHER" id="PTHR37813:SF1">
    <property type="entry name" value="FELS-2 PROPHAGE PROTEIN"/>
    <property type="match status" value="1"/>
</dbReference>
<dbReference type="Pfam" id="PF10145">
    <property type="entry name" value="PhageMin_Tail"/>
    <property type="match status" value="1"/>
</dbReference>
<sequence length="726" mass="77036">MAAELDFTLSLVDRLTKPLKQTQAALTGFADKTEAAFRRVGGGAIALWGVNKAVMGMLRPAYDLQDALDDLTGTGFEVSGLNKVTQAANDFAIEYGRSSLEFVKNTALVRRSIGGITNNELPRYTQAASILGVAMRTSTDDAVNYLSHVAAAFPQLAEKMGKVKFAESMAGLAAQMKNTFGTTLADLSGMIEQSKGTGGAMGVSLAEQLAVMGTARRTLGGGASGAYDQLLRHIGDGGATKATGINFRDAGGQILPIITIMDKLKARYGENIESNAAAQASMEKAFGKGASVVRALWHNTGDLSKSLEALGKNPGMKAVEEMAKKTVVPWEQFAAILEAIRAEISLRLLPTFGPFFDSLVNCGKEFVNWLDAFPNIARWIGYLSMSMLALAAIGAINNIIMGTFSFIATGLKPLIKGLGWALNLKARYMTLAAFATEYYEKVMKKLRGTLAGTSMMFDALGASELFALWPVLAIGAAIALLVVAVIKFWQPIKAFFSGFIQGFSDAFESVGPLHDILGPVGSLFSMIWQQVKALAGWFGDLLSPIQFSDDALKGATDTGVSFGRFVAEAVGWILTPIKIAVGAFNFLMDAINIVADAGGKIWDAFDSADIAGSLKRIKGIFTDTFDQLWNALKTQFAGVFNSMIGMLNKIPGVNIDLMEVAPTTPATLTTGQRATPVPGGPVGSQIASGKGGSVSHDNRSVNIQNLNVDTMPTPGQLAEYSELVTG</sequence>
<proteinExistence type="predicted"/>
<protein>
    <submittedName>
        <fullName evidence="5">Phage tail tape measure protein</fullName>
    </submittedName>
</protein>
<dbReference type="EMBL" id="DAAWYJ010000032">
    <property type="protein sequence ID" value="HAG0017486.1"/>
    <property type="molecule type" value="Genomic_DNA"/>
</dbReference>
<organism evidence="5">
    <name type="scientific">Salmonella enterica</name>
    <name type="common">Salmonella choleraesuis</name>
    <dbReference type="NCBI Taxonomy" id="28901"/>
    <lineage>
        <taxon>Bacteria</taxon>
        <taxon>Pseudomonadati</taxon>
        <taxon>Pseudomonadota</taxon>
        <taxon>Gammaproteobacteria</taxon>
        <taxon>Enterobacterales</taxon>
        <taxon>Enterobacteriaceae</taxon>
        <taxon>Salmonella</taxon>
    </lineage>
</organism>
<feature type="transmembrane region" description="Helical" evidence="3">
    <location>
        <begin position="388"/>
        <end position="408"/>
    </location>
</feature>
<accession>A0A756I358</accession>